<dbReference type="OrthoDB" id="4062651at2759"/>
<dbReference type="Pfam" id="PF07714">
    <property type="entry name" value="PK_Tyr_Ser-Thr"/>
    <property type="match status" value="1"/>
</dbReference>
<dbReference type="Gene3D" id="3.40.50.2300">
    <property type="match status" value="2"/>
</dbReference>
<dbReference type="InterPro" id="IPR020635">
    <property type="entry name" value="Tyr_kinase_cat_dom"/>
</dbReference>
<evidence type="ECO:0000256" key="8">
    <source>
        <dbReference type="ARBA" id="ARBA00022741"/>
    </source>
</evidence>
<dbReference type="SMART" id="SM00219">
    <property type="entry name" value="TyrKc"/>
    <property type="match status" value="1"/>
</dbReference>
<dbReference type="PANTHER" id="PTHR24416:SF489">
    <property type="entry name" value="PROTEIN KINASE DOMAIN-CONTAINING PROTEIN"/>
    <property type="match status" value="1"/>
</dbReference>
<evidence type="ECO:0000256" key="5">
    <source>
        <dbReference type="ARBA" id="ARBA00022692"/>
    </source>
</evidence>
<dbReference type="FunFam" id="1.10.510.10:FF:001227">
    <property type="entry name" value="Tyrosine-protein kinase receptor"/>
    <property type="match status" value="1"/>
</dbReference>
<evidence type="ECO:0000313" key="22">
    <source>
        <dbReference type="Proteomes" id="UP000466442"/>
    </source>
</evidence>
<dbReference type="InterPro" id="IPR017441">
    <property type="entry name" value="Protein_kinase_ATP_BS"/>
</dbReference>
<keyword evidence="3" id="KW-0597">Phosphoprotein</keyword>
<evidence type="ECO:0000256" key="11">
    <source>
        <dbReference type="ARBA" id="ARBA00022989"/>
    </source>
</evidence>
<dbReference type="GO" id="GO:0004714">
    <property type="term" value="F:transmembrane receptor protein tyrosine kinase activity"/>
    <property type="evidence" value="ECO:0007669"/>
    <property type="project" value="UniProtKB-EC"/>
</dbReference>
<dbReference type="PANTHER" id="PTHR24416">
    <property type="entry name" value="TYROSINE-PROTEIN KINASE RECEPTOR"/>
    <property type="match status" value="1"/>
</dbReference>
<dbReference type="InterPro" id="IPR008266">
    <property type="entry name" value="Tyr_kinase_AS"/>
</dbReference>
<evidence type="ECO:0000256" key="16">
    <source>
        <dbReference type="ARBA" id="ARBA00023180"/>
    </source>
</evidence>
<proteinExistence type="predicted"/>
<dbReference type="Gene3D" id="1.10.510.10">
    <property type="entry name" value="Transferase(Phosphotransferase) domain 1"/>
    <property type="match status" value="1"/>
</dbReference>
<comment type="caution">
    <text evidence="21">The sequence shown here is derived from an EMBL/GenBank/DDBJ whole genome shotgun (WGS) entry which is preliminary data.</text>
</comment>
<comment type="catalytic activity">
    <reaction evidence="18">
        <text>L-tyrosyl-[protein] + ATP = O-phospho-L-tyrosyl-[protein] + ADP + H(+)</text>
        <dbReference type="Rhea" id="RHEA:10596"/>
        <dbReference type="Rhea" id="RHEA-COMP:10136"/>
        <dbReference type="Rhea" id="RHEA-COMP:20101"/>
        <dbReference type="ChEBI" id="CHEBI:15378"/>
        <dbReference type="ChEBI" id="CHEBI:30616"/>
        <dbReference type="ChEBI" id="CHEBI:46858"/>
        <dbReference type="ChEBI" id="CHEBI:61978"/>
        <dbReference type="ChEBI" id="CHEBI:456216"/>
        <dbReference type="EC" id="2.7.10.1"/>
    </reaction>
</comment>
<keyword evidence="7" id="KW-0677">Repeat</keyword>
<keyword evidence="12" id="KW-0472">Membrane</keyword>
<keyword evidence="9" id="KW-0418">Kinase</keyword>
<dbReference type="InterPro" id="IPR000719">
    <property type="entry name" value="Prot_kinase_dom"/>
</dbReference>
<dbReference type="AlphaFoldDB" id="A0A6A4KIF9"/>
<evidence type="ECO:0000256" key="4">
    <source>
        <dbReference type="ARBA" id="ARBA00022679"/>
    </source>
</evidence>
<dbReference type="InterPro" id="IPR028082">
    <property type="entry name" value="Peripla_BP_I"/>
</dbReference>
<evidence type="ECO:0000256" key="10">
    <source>
        <dbReference type="ARBA" id="ARBA00022840"/>
    </source>
</evidence>
<dbReference type="SMART" id="SM00220">
    <property type="entry name" value="S_TKc"/>
    <property type="match status" value="1"/>
</dbReference>
<keyword evidence="13" id="KW-0829">Tyrosine-protein kinase</keyword>
<accession>A0A6A4KIF9</accession>
<dbReference type="FunFam" id="3.30.200.20:FF:000593">
    <property type="entry name" value="Predicted protein"/>
    <property type="match status" value="1"/>
</dbReference>
<evidence type="ECO:0000256" key="6">
    <source>
        <dbReference type="ARBA" id="ARBA00022729"/>
    </source>
</evidence>
<evidence type="ECO:0000259" key="20">
    <source>
        <dbReference type="PROSITE" id="PS50011"/>
    </source>
</evidence>
<dbReference type="SUPFAM" id="SSF56112">
    <property type="entry name" value="Protein kinase-like (PK-like)"/>
    <property type="match status" value="1"/>
</dbReference>
<keyword evidence="5" id="KW-0812">Transmembrane</keyword>
<dbReference type="InterPro" id="IPR001245">
    <property type="entry name" value="Ser-Thr/Tyr_kinase_cat_dom"/>
</dbReference>
<dbReference type="InterPro" id="IPR001828">
    <property type="entry name" value="ANF_lig-bd_rcpt"/>
</dbReference>
<dbReference type="Pfam" id="PF01094">
    <property type="entry name" value="ANF_receptor"/>
    <property type="match status" value="1"/>
</dbReference>
<keyword evidence="15" id="KW-0675">Receptor</keyword>
<reference evidence="21" key="1">
    <citation type="journal article" date="2021" name="Mol. Ecol. Resour.">
        <title>Apolygus lucorum genome provides insights into omnivorousness and mesophyll feeding.</title>
        <authorList>
            <person name="Liu Y."/>
            <person name="Liu H."/>
            <person name="Wang H."/>
            <person name="Huang T."/>
            <person name="Liu B."/>
            <person name="Yang B."/>
            <person name="Yin L."/>
            <person name="Li B."/>
            <person name="Zhang Y."/>
            <person name="Zhang S."/>
            <person name="Jiang F."/>
            <person name="Zhang X."/>
            <person name="Ren Y."/>
            <person name="Wang B."/>
            <person name="Wang S."/>
            <person name="Lu Y."/>
            <person name="Wu K."/>
            <person name="Fan W."/>
            <person name="Wang G."/>
        </authorList>
    </citation>
    <scope>NUCLEOTIDE SEQUENCE</scope>
    <source>
        <strain evidence="21">12Hb</strain>
    </source>
</reference>
<keyword evidence="4" id="KW-0808">Transferase</keyword>
<keyword evidence="22" id="KW-1185">Reference proteome</keyword>
<dbReference type="PROSITE" id="PS50011">
    <property type="entry name" value="PROTEIN_KINASE_DOM"/>
    <property type="match status" value="1"/>
</dbReference>
<dbReference type="EC" id="2.7.10.1" evidence="2"/>
<dbReference type="GO" id="GO:0007169">
    <property type="term" value="P:cell surface receptor protein tyrosine kinase signaling pathway"/>
    <property type="evidence" value="ECO:0007669"/>
    <property type="project" value="TreeGrafter"/>
</dbReference>
<keyword evidence="16" id="KW-0325">Glycoprotein</keyword>
<keyword evidence="8" id="KW-0547">Nucleotide-binding</keyword>
<evidence type="ECO:0000256" key="2">
    <source>
        <dbReference type="ARBA" id="ARBA00011902"/>
    </source>
</evidence>
<dbReference type="PRINTS" id="PR00109">
    <property type="entry name" value="TYRKINASE"/>
</dbReference>
<dbReference type="InterPro" id="IPR050122">
    <property type="entry name" value="RTK"/>
</dbReference>
<comment type="function">
    <text evidence="19">Receptor for basic fibroblast growth factor.</text>
</comment>
<evidence type="ECO:0000313" key="21">
    <source>
        <dbReference type="EMBL" id="KAF6214551.1"/>
    </source>
</evidence>
<sequence length="1264" mass="143161">MKIVVFLLLAVCAAAETLSPCMGIEDVSPKRFISYQSKNYPVVVGVTERLSHHLVSQVFKIFVEEALGYPDVKIVNLSRSATSEELAYQFFDGVIDPAQNNYKPVVDLEAWVPLGDSTLNSFYSSRVLEVGATGPPVRFGWFAPTALLQRELNRTLIVYDLFKDPLQTSIFSIPDEVLKSLNISYYIFEPEWCVGTSCATLIASYKNATDFVKDDIQYMHFYVRVVWVEDNFTDVVSRLLAIYGNPNKKSRLPKIPLIISHTLDLLALGQKDYSSVVFPVCEYYGSQETEAETWSCHYEGQRMVKLVWEELKNTSPTLHHAISKIEFTPNYYQELVDIYLKQKSPTKSQRLYDAACEWINKHKNETLLWRQPDNIELILVGIFPLTRPVFSPGGIFVAADMAVKDVNSDVDKVLGNYKLKMVFHNGKCQADVVMRTFIDAVVTQNHYANLVGILGPACSETVEPLAGVATHFDVVVISYSAEGSSFDPNKYPYFFRTIGENRQYQYVYQELFREYNWKRVATLSEEGTKYTEYVSLTQDLLGKDGVTFIVNRKFSQSSLEEPGKMREYLEEFRNKGARIIIADINEAAAKVLMCEAWHLNMTAKDGYVWFLPSWLMPFWLDDTAENLVYNVSSHSGNRLCESKLMQEAIDCHLSFSHVFFAADNETIPTKRGNKHMTVKQWQSEYESKLKLGAHKKSDYAGYAYDAVWVYAKALNALMKENQTHISSLHSPEVAEKFANYIRNTNFSGVSGRIEFRDDPSRNSTPVNIYQWHSFSVVDANGTKHGSRVQVGIYDPKGPPGKKLLLNGKLKWLKNEVPWDGTVPTTCYVDWIAKPLNTACETAWVIVNVVGIGLILLVVTVAVLIIKHRYDQKVQLTQKYMKSLGIDLLSVTAANNLDKWEIAKDRVVINRTLGQGAFGTVYGGEAYFDENGWMAVAVKTLKVGSTTEEKLDFLSEAEVMKRFDHKNIVQLLAVCTKSEPVYTIMEFMLYGDLKTFLLARRHLVNEGQHDDSDEISSKKLTNMALDIARALSYLAELKYVHRDVACRNCLVNASRVIKLGDFGMTRPMCDNDYYRFNRKGMLPVRWMAPESLMLGVFTPASDVWSFGVVLYEIITFGNFPFQGMSNNQVLEYVKVGNTLSIPAGVKANLETLIKSCWHTDAHKRPAAAEIVEFLADNARIISPCLDVPLSSVPPMEDTTFGIPFSEGKTRKFSMTLRQRTSNSPSNDIRPLWADFSEPLLLNNRPTGSDFITEDITMDHDTNFPL</sequence>
<dbReference type="EMBL" id="WIXP02000002">
    <property type="protein sequence ID" value="KAF6214551.1"/>
    <property type="molecule type" value="Genomic_DNA"/>
</dbReference>
<feature type="domain" description="Protein kinase" evidence="20">
    <location>
        <begin position="906"/>
        <end position="1179"/>
    </location>
</feature>
<keyword evidence="10" id="KW-0067">ATP-binding</keyword>
<keyword evidence="17" id="KW-0393">Immunoglobulin domain</keyword>
<keyword evidence="14" id="KW-1015">Disulfide bond</keyword>
<evidence type="ECO:0000256" key="3">
    <source>
        <dbReference type="ARBA" id="ARBA00022553"/>
    </source>
</evidence>
<dbReference type="PROSITE" id="PS00109">
    <property type="entry name" value="PROTEIN_KINASE_TYR"/>
    <property type="match status" value="1"/>
</dbReference>
<evidence type="ECO:0000256" key="9">
    <source>
        <dbReference type="ARBA" id="ARBA00022777"/>
    </source>
</evidence>
<evidence type="ECO:0000256" key="7">
    <source>
        <dbReference type="ARBA" id="ARBA00022737"/>
    </source>
</evidence>
<keyword evidence="11" id="KW-1133">Transmembrane helix</keyword>
<evidence type="ECO:0000256" key="1">
    <source>
        <dbReference type="ARBA" id="ARBA00004167"/>
    </source>
</evidence>
<name>A0A6A4KIF9_APOLU</name>
<evidence type="ECO:0000256" key="15">
    <source>
        <dbReference type="ARBA" id="ARBA00023170"/>
    </source>
</evidence>
<keyword evidence="6" id="KW-0732">Signal</keyword>
<dbReference type="CDD" id="cd00192">
    <property type="entry name" value="PTKc"/>
    <property type="match status" value="1"/>
</dbReference>
<evidence type="ECO:0000256" key="12">
    <source>
        <dbReference type="ARBA" id="ARBA00023136"/>
    </source>
</evidence>
<dbReference type="GO" id="GO:0005886">
    <property type="term" value="C:plasma membrane"/>
    <property type="evidence" value="ECO:0007669"/>
    <property type="project" value="TreeGrafter"/>
</dbReference>
<evidence type="ECO:0000256" key="18">
    <source>
        <dbReference type="ARBA" id="ARBA00051243"/>
    </source>
</evidence>
<dbReference type="Gene3D" id="3.30.200.20">
    <property type="entry name" value="Phosphorylase Kinase, domain 1"/>
    <property type="match status" value="1"/>
</dbReference>
<dbReference type="SUPFAM" id="SSF53822">
    <property type="entry name" value="Periplasmic binding protein-like I"/>
    <property type="match status" value="1"/>
</dbReference>
<dbReference type="GO" id="GO:0043235">
    <property type="term" value="C:receptor complex"/>
    <property type="evidence" value="ECO:0007669"/>
    <property type="project" value="TreeGrafter"/>
</dbReference>
<protein>
    <recommendedName>
        <fullName evidence="2">receptor protein-tyrosine kinase</fullName>
        <ecNumber evidence="2">2.7.10.1</ecNumber>
    </recommendedName>
</protein>
<dbReference type="InterPro" id="IPR011009">
    <property type="entry name" value="Kinase-like_dom_sf"/>
</dbReference>
<comment type="subcellular location">
    <subcellularLocation>
        <location evidence="1">Membrane</location>
        <topology evidence="1">Single-pass membrane protein</topology>
    </subcellularLocation>
</comment>
<evidence type="ECO:0000256" key="13">
    <source>
        <dbReference type="ARBA" id="ARBA00023137"/>
    </source>
</evidence>
<organism evidence="21 22">
    <name type="scientific">Apolygus lucorum</name>
    <name type="common">Small green plant bug</name>
    <name type="synonym">Lygocoris lucorum</name>
    <dbReference type="NCBI Taxonomy" id="248454"/>
    <lineage>
        <taxon>Eukaryota</taxon>
        <taxon>Metazoa</taxon>
        <taxon>Ecdysozoa</taxon>
        <taxon>Arthropoda</taxon>
        <taxon>Hexapoda</taxon>
        <taxon>Insecta</taxon>
        <taxon>Pterygota</taxon>
        <taxon>Neoptera</taxon>
        <taxon>Paraneoptera</taxon>
        <taxon>Hemiptera</taxon>
        <taxon>Heteroptera</taxon>
        <taxon>Panheteroptera</taxon>
        <taxon>Cimicomorpha</taxon>
        <taxon>Miridae</taxon>
        <taxon>Mirini</taxon>
        <taxon>Apolygus</taxon>
    </lineage>
</organism>
<evidence type="ECO:0000256" key="17">
    <source>
        <dbReference type="ARBA" id="ARBA00023319"/>
    </source>
</evidence>
<dbReference type="Proteomes" id="UP000466442">
    <property type="component" value="Unassembled WGS sequence"/>
</dbReference>
<dbReference type="GO" id="GO:0005524">
    <property type="term" value="F:ATP binding"/>
    <property type="evidence" value="ECO:0007669"/>
    <property type="project" value="UniProtKB-UniRule"/>
</dbReference>
<dbReference type="CDD" id="cd06366">
    <property type="entry name" value="PBP1_GABAb_receptor"/>
    <property type="match status" value="1"/>
</dbReference>
<evidence type="ECO:0000256" key="19">
    <source>
        <dbReference type="ARBA" id="ARBA00056965"/>
    </source>
</evidence>
<dbReference type="PROSITE" id="PS00107">
    <property type="entry name" value="PROTEIN_KINASE_ATP"/>
    <property type="match status" value="1"/>
</dbReference>
<gene>
    <name evidence="21" type="ORF">GE061_009294</name>
</gene>
<evidence type="ECO:0000256" key="14">
    <source>
        <dbReference type="ARBA" id="ARBA00023157"/>
    </source>
</evidence>